<feature type="transmembrane region" description="Helical" evidence="1">
    <location>
        <begin position="51"/>
        <end position="75"/>
    </location>
</feature>
<dbReference type="AlphaFoldDB" id="A0A1X6N6M8"/>
<accession>A0A1X6N6M8</accession>
<dbReference type="EMBL" id="KZ110594">
    <property type="protein sequence ID" value="OSX64277.1"/>
    <property type="molecule type" value="Genomic_DNA"/>
</dbReference>
<dbReference type="GeneID" id="36323686"/>
<evidence type="ECO:0000313" key="3">
    <source>
        <dbReference type="Proteomes" id="UP000194127"/>
    </source>
</evidence>
<protein>
    <submittedName>
        <fullName evidence="2">Uncharacterized protein</fullName>
    </submittedName>
</protein>
<dbReference type="RefSeq" id="XP_024341071.1">
    <property type="nucleotide sequence ID" value="XM_024478736.1"/>
</dbReference>
<sequence length="469" mass="50713">MTLTLITASLATVAVESMLYGVFLVLAASSMYLHLGRIASQQSNSFGSVSVLAYFTPVILGSLCVILTVTGHWILTVTRLFDAFVNFLDGQEPLLYYSDLSLTTEVVKTAFLIATLIISDILFSPVAPFLGSAELFSVAGPGVVYELTQLGTSTVFVARLSRWISADYAFTGIFFYLHEARISGSLGAGSSRLRAHMTPVFLGAVIVSCTTTAHWILTVTRLFDAFINYMGGAAPLLFYANLSQPSEVVKTAVLIATLITSDVLFVYRLWMVWGYNYYVIIIPSMAVLGLCVSGVGIVYTLSQLSAGNTIFVSKAAQWIAADYSFTFACVLLSVYGDTSLQSGNTYGGGNLMRVLATIVESAAIYTAWVVAFFISYEVTSNLQYTFVDTLCQVAGVAYMMINVRVSLGWAQTAHQSQGTSSAGGIASRRGPVDHSYVMRPVAVDITRVVQKEDDMGQPVKPRVSSDYNV</sequence>
<keyword evidence="3" id="KW-1185">Reference proteome</keyword>
<keyword evidence="1" id="KW-1133">Transmembrane helix</keyword>
<dbReference type="Proteomes" id="UP000194127">
    <property type="component" value="Unassembled WGS sequence"/>
</dbReference>
<feature type="transmembrane region" description="Helical" evidence="1">
    <location>
        <begin position="252"/>
        <end position="271"/>
    </location>
</feature>
<feature type="transmembrane region" description="Helical" evidence="1">
    <location>
        <begin position="277"/>
        <end position="299"/>
    </location>
</feature>
<gene>
    <name evidence="2" type="ORF">POSPLADRAFT_1045365</name>
</gene>
<proteinExistence type="predicted"/>
<evidence type="ECO:0000313" key="2">
    <source>
        <dbReference type="EMBL" id="OSX64277.1"/>
    </source>
</evidence>
<name>A0A1X6N6M8_9APHY</name>
<feature type="transmembrane region" description="Helical" evidence="1">
    <location>
        <begin position="222"/>
        <end position="240"/>
    </location>
</feature>
<dbReference type="STRING" id="670580.A0A1X6N6M8"/>
<organism evidence="2 3">
    <name type="scientific">Postia placenta MAD-698-R-SB12</name>
    <dbReference type="NCBI Taxonomy" id="670580"/>
    <lineage>
        <taxon>Eukaryota</taxon>
        <taxon>Fungi</taxon>
        <taxon>Dikarya</taxon>
        <taxon>Basidiomycota</taxon>
        <taxon>Agaricomycotina</taxon>
        <taxon>Agaricomycetes</taxon>
        <taxon>Polyporales</taxon>
        <taxon>Adustoporiaceae</taxon>
        <taxon>Rhodonia</taxon>
    </lineage>
</organism>
<feature type="transmembrane region" description="Helical" evidence="1">
    <location>
        <begin position="311"/>
        <end position="334"/>
    </location>
</feature>
<keyword evidence="1" id="KW-0812">Transmembrane</keyword>
<feature type="transmembrane region" description="Helical" evidence="1">
    <location>
        <begin position="110"/>
        <end position="131"/>
    </location>
</feature>
<keyword evidence="1" id="KW-0472">Membrane</keyword>
<feature type="transmembrane region" description="Helical" evidence="1">
    <location>
        <begin position="198"/>
        <end position="216"/>
    </location>
</feature>
<dbReference type="OrthoDB" id="3346544at2759"/>
<reference evidence="2 3" key="1">
    <citation type="submission" date="2017-04" db="EMBL/GenBank/DDBJ databases">
        <title>Genome Sequence of the Model Brown-Rot Fungus Postia placenta SB12.</title>
        <authorList>
            <consortium name="DOE Joint Genome Institute"/>
            <person name="Gaskell J."/>
            <person name="Kersten P."/>
            <person name="Larrondo L.F."/>
            <person name="Canessa P."/>
            <person name="Martinez D."/>
            <person name="Hibbett D."/>
            <person name="Schmoll M."/>
            <person name="Kubicek C.P."/>
            <person name="Martinez A.T."/>
            <person name="Yadav J."/>
            <person name="Master E."/>
            <person name="Magnuson J.K."/>
            <person name="James T."/>
            <person name="Yaver D."/>
            <person name="Berka R."/>
            <person name="Labutti K."/>
            <person name="Lipzen A."/>
            <person name="Aerts A."/>
            <person name="Barry K."/>
            <person name="Henrissat B."/>
            <person name="Blanchette R."/>
            <person name="Grigoriev I."/>
            <person name="Cullen D."/>
        </authorList>
    </citation>
    <scope>NUCLEOTIDE SEQUENCE [LARGE SCALE GENOMIC DNA]</scope>
    <source>
        <strain evidence="2 3">MAD-698-R-SB12</strain>
    </source>
</reference>
<feature type="transmembrane region" description="Helical" evidence="1">
    <location>
        <begin position="354"/>
        <end position="374"/>
    </location>
</feature>
<evidence type="ECO:0000256" key="1">
    <source>
        <dbReference type="SAM" id="Phobius"/>
    </source>
</evidence>